<comment type="caution">
    <text evidence="5">The sequence shown here is derived from an EMBL/GenBank/DDBJ whole genome shotgun (WGS) entry which is preliminary data.</text>
</comment>
<dbReference type="PANTHER" id="PTHR44196">
    <property type="entry name" value="DEHYDROGENASE/REDUCTASE SDR FAMILY MEMBER 7B"/>
    <property type="match status" value="1"/>
</dbReference>
<dbReference type="InterPro" id="IPR020904">
    <property type="entry name" value="Sc_DH/Rdtase_CS"/>
</dbReference>
<dbReference type="Pfam" id="PF00106">
    <property type="entry name" value="adh_short"/>
    <property type="match status" value="1"/>
</dbReference>
<keyword evidence="2 5" id="KW-0560">Oxidoreductase</keyword>
<accession>A0ABU0YPV1</accession>
<dbReference type="PRINTS" id="PR00080">
    <property type="entry name" value="SDRFAMILY"/>
</dbReference>
<dbReference type="PANTHER" id="PTHR44196:SF1">
    <property type="entry name" value="DEHYDROGENASE_REDUCTASE SDR FAMILY MEMBER 7B"/>
    <property type="match status" value="1"/>
</dbReference>
<evidence type="ECO:0000256" key="3">
    <source>
        <dbReference type="RuleBase" id="RU000363"/>
    </source>
</evidence>
<dbReference type="PRINTS" id="PR00081">
    <property type="entry name" value="GDHRDH"/>
</dbReference>
<proteinExistence type="inferred from homology"/>
<sequence>MKVSTDPKVMLITGAARGIGAALAERAVRKGYRVAIADIDAAGAKARATSLGENARAMRLDIRSTKSWDRAIKSTIDHFGGLDILVNNAAVVHSGRTEAVSLRAHVQTMTVNALGPMLGMLAAVPVFKRRGAGQVVTICSMTAFLPLPGIVSYCASKHALRALHFGIALENRDAPIDFTIIHPGATETRMLDDEARAGVSVAFARPAWNPEDVAAMILKAIRQKKTEVCIPPSRARVAKAIGANPRRLFDMVAVSEKAGAAALKKRARLKKRSR</sequence>
<dbReference type="Proteomes" id="UP001230156">
    <property type="component" value="Unassembled WGS sequence"/>
</dbReference>
<dbReference type="RefSeq" id="WP_379958111.1">
    <property type="nucleotide sequence ID" value="NZ_JAUYVI010000006.1"/>
</dbReference>
<organism evidence="5 6">
    <name type="scientific">Dongia sedimenti</name>
    <dbReference type="NCBI Taxonomy" id="3064282"/>
    <lineage>
        <taxon>Bacteria</taxon>
        <taxon>Pseudomonadati</taxon>
        <taxon>Pseudomonadota</taxon>
        <taxon>Alphaproteobacteria</taxon>
        <taxon>Rhodospirillales</taxon>
        <taxon>Dongiaceae</taxon>
        <taxon>Dongia</taxon>
    </lineage>
</organism>
<dbReference type="InterPro" id="IPR002347">
    <property type="entry name" value="SDR_fam"/>
</dbReference>
<dbReference type="InterPro" id="IPR036291">
    <property type="entry name" value="NAD(P)-bd_dom_sf"/>
</dbReference>
<protein>
    <submittedName>
        <fullName evidence="5">SDR family oxidoreductase</fullName>
        <ecNumber evidence="5">1.-.-.-</ecNumber>
    </submittedName>
</protein>
<dbReference type="InterPro" id="IPR057326">
    <property type="entry name" value="KR_dom"/>
</dbReference>
<dbReference type="Gene3D" id="3.40.50.720">
    <property type="entry name" value="NAD(P)-binding Rossmann-like Domain"/>
    <property type="match status" value="1"/>
</dbReference>
<dbReference type="CDD" id="cd05233">
    <property type="entry name" value="SDR_c"/>
    <property type="match status" value="1"/>
</dbReference>
<gene>
    <name evidence="5" type="ORF">Q8A70_18850</name>
</gene>
<evidence type="ECO:0000256" key="1">
    <source>
        <dbReference type="ARBA" id="ARBA00006484"/>
    </source>
</evidence>
<dbReference type="EMBL" id="JAUYVI010000006">
    <property type="protein sequence ID" value="MDQ7249756.1"/>
    <property type="molecule type" value="Genomic_DNA"/>
</dbReference>
<dbReference type="EC" id="1.-.-.-" evidence="5"/>
<dbReference type="SMART" id="SM00822">
    <property type="entry name" value="PKS_KR"/>
    <property type="match status" value="1"/>
</dbReference>
<evidence type="ECO:0000313" key="5">
    <source>
        <dbReference type="EMBL" id="MDQ7249756.1"/>
    </source>
</evidence>
<reference evidence="6" key="1">
    <citation type="submission" date="2023-08" db="EMBL/GenBank/DDBJ databases">
        <title>Rhodospirillaceae gen. nov., a novel taxon isolated from the Yangtze River Yuezi River estuary sludge.</title>
        <authorList>
            <person name="Ruan L."/>
        </authorList>
    </citation>
    <scope>NUCLEOTIDE SEQUENCE [LARGE SCALE GENOMIC DNA]</scope>
    <source>
        <strain evidence="6">R-7</strain>
    </source>
</reference>
<dbReference type="SUPFAM" id="SSF51735">
    <property type="entry name" value="NAD(P)-binding Rossmann-fold domains"/>
    <property type="match status" value="1"/>
</dbReference>
<feature type="domain" description="Ketoreductase" evidence="4">
    <location>
        <begin position="8"/>
        <end position="178"/>
    </location>
</feature>
<name>A0ABU0YPV1_9PROT</name>
<evidence type="ECO:0000259" key="4">
    <source>
        <dbReference type="SMART" id="SM00822"/>
    </source>
</evidence>
<dbReference type="PROSITE" id="PS00061">
    <property type="entry name" value="ADH_SHORT"/>
    <property type="match status" value="1"/>
</dbReference>
<evidence type="ECO:0000256" key="2">
    <source>
        <dbReference type="ARBA" id="ARBA00023002"/>
    </source>
</evidence>
<comment type="similarity">
    <text evidence="1 3">Belongs to the short-chain dehydrogenases/reductases (SDR) family.</text>
</comment>
<evidence type="ECO:0000313" key="6">
    <source>
        <dbReference type="Proteomes" id="UP001230156"/>
    </source>
</evidence>
<keyword evidence="6" id="KW-1185">Reference proteome</keyword>
<dbReference type="GO" id="GO:0016491">
    <property type="term" value="F:oxidoreductase activity"/>
    <property type="evidence" value="ECO:0007669"/>
    <property type="project" value="UniProtKB-KW"/>
</dbReference>